<feature type="domain" description="Quercetin 2,3-dioxygenase C-terminal cupin" evidence="5">
    <location>
        <begin position="146"/>
        <end position="230"/>
    </location>
</feature>
<evidence type="ECO:0000256" key="3">
    <source>
        <dbReference type="RuleBase" id="RU003457"/>
    </source>
</evidence>
<dbReference type="CDD" id="cd02910">
    <property type="entry name" value="cupin_Yhhw_N"/>
    <property type="match status" value="1"/>
</dbReference>
<feature type="binding site" evidence="2">
    <location>
        <position position="101"/>
    </location>
    <ligand>
        <name>Fe cation</name>
        <dbReference type="ChEBI" id="CHEBI:24875"/>
    </ligand>
</feature>
<keyword evidence="2" id="KW-0479">Metal-binding</keyword>
<dbReference type="OrthoDB" id="321327at2"/>
<dbReference type="InterPro" id="IPR041602">
    <property type="entry name" value="Quercetinase_C"/>
</dbReference>
<evidence type="ECO:0000259" key="4">
    <source>
        <dbReference type="Pfam" id="PF02678"/>
    </source>
</evidence>
<name>A0A437S5D7_9FIRM</name>
<accession>A0A437S5D7</accession>
<proteinExistence type="inferred from homology"/>
<keyword evidence="2" id="KW-0408">Iron</keyword>
<dbReference type="Proteomes" id="UP000288812">
    <property type="component" value="Unassembled WGS sequence"/>
</dbReference>
<dbReference type="SUPFAM" id="SSF51182">
    <property type="entry name" value="RmlC-like cupins"/>
    <property type="match status" value="1"/>
</dbReference>
<sequence length="233" mass="26729">MLRHIKRDSMGHSNSHWLDSFHHFSFADYYNPNNIQFGVLRVVNDDLVGAGTGFNKHFHENMEIISYVVEGELTHTDNMGNRRKLTRGQVQYMSAGTGVKHGEHNYGHEVLRFLQIWILPNKEGYTPNYGDLHLKWEDRVNRWMPIASGDGDKKFPIQVHADVHIYSSLILRDDTLDFKVNPGRQAYLIAVEGEMDVNGIVLGERDALEIVEEDISIYAGNTSHLLIIEMEKP</sequence>
<evidence type="ECO:0000313" key="6">
    <source>
        <dbReference type="EMBL" id="RVU54208.1"/>
    </source>
</evidence>
<feature type="domain" description="Pirin N-terminal" evidence="4">
    <location>
        <begin position="11"/>
        <end position="118"/>
    </location>
</feature>
<dbReference type="PIRSF" id="PIRSF006232">
    <property type="entry name" value="Pirin"/>
    <property type="match status" value="1"/>
</dbReference>
<dbReference type="PANTHER" id="PTHR43212:SF3">
    <property type="entry name" value="QUERCETIN 2,3-DIOXYGENASE"/>
    <property type="match status" value="1"/>
</dbReference>
<evidence type="ECO:0000259" key="5">
    <source>
        <dbReference type="Pfam" id="PF17954"/>
    </source>
</evidence>
<feature type="binding site" evidence="2">
    <location>
        <position position="59"/>
    </location>
    <ligand>
        <name>Fe cation</name>
        <dbReference type="ChEBI" id="CHEBI:24875"/>
    </ligand>
</feature>
<evidence type="ECO:0000313" key="7">
    <source>
        <dbReference type="Proteomes" id="UP000288812"/>
    </source>
</evidence>
<dbReference type="AlphaFoldDB" id="A0A437S5D7"/>
<feature type="binding site" evidence="2">
    <location>
        <position position="103"/>
    </location>
    <ligand>
        <name>Fe cation</name>
        <dbReference type="ChEBI" id="CHEBI:24875"/>
    </ligand>
</feature>
<gene>
    <name evidence="6" type="ORF">EF514_08480</name>
</gene>
<dbReference type="InterPro" id="IPR014710">
    <property type="entry name" value="RmlC-like_jellyroll"/>
</dbReference>
<comment type="caution">
    <text evidence="6">The sequence shown here is derived from an EMBL/GenBank/DDBJ whole genome shotgun (WGS) entry which is preliminary data.</text>
</comment>
<dbReference type="InterPro" id="IPR012093">
    <property type="entry name" value="Pirin"/>
</dbReference>
<keyword evidence="7" id="KW-1185">Reference proteome</keyword>
<dbReference type="Pfam" id="PF02678">
    <property type="entry name" value="Pirin"/>
    <property type="match status" value="1"/>
</dbReference>
<comment type="similarity">
    <text evidence="1 3">Belongs to the pirin family.</text>
</comment>
<reference evidence="6 7" key="1">
    <citation type="submission" date="2018-11" db="EMBL/GenBank/DDBJ databases">
        <title>Genome sequencing and assembly of Anaerosphaera sp. nov., GS7-6-2.</title>
        <authorList>
            <person name="Rettenmaier R."/>
            <person name="Liebl W."/>
            <person name="Zverlov V."/>
        </authorList>
    </citation>
    <scope>NUCLEOTIDE SEQUENCE [LARGE SCALE GENOMIC DNA]</scope>
    <source>
        <strain evidence="6 7">GS7-6-2</strain>
    </source>
</reference>
<dbReference type="InterPro" id="IPR003829">
    <property type="entry name" value="Pirin_N_dom"/>
</dbReference>
<organism evidence="6 7">
    <name type="scientific">Anaerosphaera multitolerans</name>
    <dbReference type="NCBI Taxonomy" id="2487351"/>
    <lineage>
        <taxon>Bacteria</taxon>
        <taxon>Bacillati</taxon>
        <taxon>Bacillota</taxon>
        <taxon>Tissierellia</taxon>
        <taxon>Tissierellales</taxon>
        <taxon>Peptoniphilaceae</taxon>
        <taxon>Anaerosphaera</taxon>
    </lineage>
</organism>
<comment type="cofactor">
    <cofactor evidence="2">
        <name>Fe cation</name>
        <dbReference type="ChEBI" id="CHEBI:24875"/>
    </cofactor>
    <text evidence="2">Binds 1 Fe cation per subunit.</text>
</comment>
<evidence type="ECO:0000256" key="2">
    <source>
        <dbReference type="PIRSR" id="PIRSR006232-1"/>
    </source>
</evidence>
<dbReference type="GO" id="GO:0046872">
    <property type="term" value="F:metal ion binding"/>
    <property type="evidence" value="ECO:0007669"/>
    <property type="project" value="UniProtKB-KW"/>
</dbReference>
<dbReference type="Gene3D" id="2.60.120.10">
    <property type="entry name" value="Jelly Rolls"/>
    <property type="match status" value="2"/>
</dbReference>
<dbReference type="EMBL" id="RLIH01000013">
    <property type="protein sequence ID" value="RVU54208.1"/>
    <property type="molecule type" value="Genomic_DNA"/>
</dbReference>
<feature type="binding site" evidence="2">
    <location>
        <position position="57"/>
    </location>
    <ligand>
        <name>Fe cation</name>
        <dbReference type="ChEBI" id="CHEBI:24875"/>
    </ligand>
</feature>
<evidence type="ECO:0000256" key="1">
    <source>
        <dbReference type="ARBA" id="ARBA00008416"/>
    </source>
</evidence>
<dbReference type="Pfam" id="PF17954">
    <property type="entry name" value="Pirin_C_2"/>
    <property type="match status" value="1"/>
</dbReference>
<dbReference type="InterPro" id="IPR011051">
    <property type="entry name" value="RmlC_Cupin_sf"/>
</dbReference>
<dbReference type="RefSeq" id="WP_127725007.1">
    <property type="nucleotide sequence ID" value="NZ_RLIH01000013.1"/>
</dbReference>
<protein>
    <submittedName>
        <fullName evidence="6">Pirin family protein</fullName>
    </submittedName>
</protein>
<dbReference type="PANTHER" id="PTHR43212">
    <property type="entry name" value="QUERCETIN 2,3-DIOXYGENASE"/>
    <property type="match status" value="1"/>
</dbReference>